<dbReference type="Proteomes" id="UP000036513">
    <property type="component" value="Unassembled WGS sequence"/>
</dbReference>
<keyword evidence="2" id="KW-1185">Reference proteome</keyword>
<dbReference type="Gene3D" id="1.10.10.10">
    <property type="entry name" value="Winged helix-like DNA-binding domain superfamily/Winged helix DNA-binding domain"/>
    <property type="match status" value="1"/>
</dbReference>
<comment type="caution">
    <text evidence="1">The sequence shown here is derived from an EMBL/GenBank/DDBJ whole genome shotgun (WGS) entry which is preliminary data.</text>
</comment>
<evidence type="ECO:0000313" key="1">
    <source>
        <dbReference type="EMBL" id="KMO82524.1"/>
    </source>
</evidence>
<dbReference type="RefSeq" id="WP_082168715.1">
    <property type="nucleotide sequence ID" value="NZ_JYNL01000009.1"/>
</dbReference>
<accession>A0A0J6WIW2</accession>
<sequence length="514" mass="56948">MRSVAPALLPIFRSSHQAGLLSRLFLTDDEIPMTDLAHTLDIPLTTLHRETERLEQAGLLTSRRSGRARLLRANRRHPAATPLTDLLTITFGPAQVVAEEFAELDAATVILHGCWAQRYAGQNGSFPTAVEVLVVGDGLDDNDVRAAAATAHHRLGLSVETAICPRRAWQAEHPDDPEIAAIRAQPFLTVLTASEPASVAKGIYRMRPSWTPRYQPDVYVPTDLTMLTGPTSGSHDPPVHLYWQPGDLDFANPADRELFYSSALTTASSSEDFTQWINRDALIAAWHHLSLPTRVRRAWETLHPTLRDEATIVNDRIRVQDAILAGIAEFGFALAGGSALIDYDVVSRETDDIDAFNDRWDVDAFTAACTRVIQVCHEHGWHAALVADQDMDKQIRVDAGTGHPVMVQLVYYGRSQDPEQRPGGGLRLIFDDVVAGKGAAIADVARGRDFYDLANILTTPGWTLQRVESAMHAMRFGDLINQFRINLDRFRRGDFDDDIRKSGFVPDFCHGILD</sequence>
<evidence type="ECO:0000313" key="2">
    <source>
        <dbReference type="Proteomes" id="UP000036513"/>
    </source>
</evidence>
<dbReference type="PATRIC" id="fig|37916.4.peg.1026"/>
<reference evidence="1 2" key="1">
    <citation type="journal article" date="2015" name="Genome Biol. Evol.">
        <title>Characterization of Three Mycobacterium spp. with Potential Use in Bioremediation by Genome Sequencing and Comparative Genomics.</title>
        <authorList>
            <person name="Das S."/>
            <person name="Pettersson B.M."/>
            <person name="Behra P.R."/>
            <person name="Ramesh M."/>
            <person name="Dasgupta S."/>
            <person name="Bhattacharya A."/>
            <person name="Kirsebom L.A."/>
        </authorList>
    </citation>
    <scope>NUCLEOTIDE SEQUENCE [LARGE SCALE GENOMIC DNA]</scope>
    <source>
        <strain evidence="1 2">DSM 43826</strain>
    </source>
</reference>
<dbReference type="SUPFAM" id="SSF46785">
    <property type="entry name" value="Winged helix' DNA-binding domain"/>
    <property type="match status" value="1"/>
</dbReference>
<dbReference type="InterPro" id="IPR014942">
    <property type="entry name" value="AbiEii"/>
</dbReference>
<dbReference type="Pfam" id="PF08843">
    <property type="entry name" value="AbiEii"/>
    <property type="match status" value="1"/>
</dbReference>
<dbReference type="AlphaFoldDB" id="A0A0J6WIW2"/>
<evidence type="ECO:0008006" key="3">
    <source>
        <dbReference type="Google" id="ProtNLM"/>
    </source>
</evidence>
<protein>
    <recommendedName>
        <fullName evidence="3">MarR family protein</fullName>
    </recommendedName>
</protein>
<dbReference type="InterPro" id="IPR036390">
    <property type="entry name" value="WH_DNA-bd_sf"/>
</dbReference>
<gene>
    <name evidence="1" type="ORF">MCHLDSM_01147</name>
</gene>
<dbReference type="InterPro" id="IPR036388">
    <property type="entry name" value="WH-like_DNA-bd_sf"/>
</dbReference>
<dbReference type="STRING" id="37916.MCHLDSM_01147"/>
<proteinExistence type="predicted"/>
<organism evidence="1 2">
    <name type="scientific">Mycolicibacterium chlorophenolicum</name>
    <dbReference type="NCBI Taxonomy" id="37916"/>
    <lineage>
        <taxon>Bacteria</taxon>
        <taxon>Bacillati</taxon>
        <taxon>Actinomycetota</taxon>
        <taxon>Actinomycetes</taxon>
        <taxon>Mycobacteriales</taxon>
        <taxon>Mycobacteriaceae</taxon>
        <taxon>Mycolicibacterium</taxon>
    </lineage>
</organism>
<name>A0A0J6WIW2_9MYCO</name>
<dbReference type="EMBL" id="JYNL01000009">
    <property type="protein sequence ID" value="KMO82524.1"/>
    <property type="molecule type" value="Genomic_DNA"/>
</dbReference>